<evidence type="ECO:0000256" key="3">
    <source>
        <dbReference type="ARBA" id="ARBA00022679"/>
    </source>
</evidence>
<dbReference type="PIRSF" id="PIRSF000813">
    <property type="entry name" value="CCA_bact"/>
    <property type="match status" value="1"/>
</dbReference>
<evidence type="ECO:0000256" key="6">
    <source>
        <dbReference type="ARBA" id="ARBA00022723"/>
    </source>
</evidence>
<keyword evidence="5 13" id="KW-0548">Nucleotidyltransferase</keyword>
<keyword evidence="3 13" id="KW-0808">Transferase</keyword>
<keyword evidence="2" id="KW-0533">Nickel</keyword>
<dbReference type="InterPro" id="IPR003607">
    <property type="entry name" value="HD/PDEase_dom"/>
</dbReference>
<dbReference type="NCBIfam" id="NF008137">
    <property type="entry name" value="PRK10885.1"/>
    <property type="match status" value="1"/>
</dbReference>
<dbReference type="InterPro" id="IPR006674">
    <property type="entry name" value="HD_domain"/>
</dbReference>
<dbReference type="Gene3D" id="3.30.460.10">
    <property type="entry name" value="Beta Polymerase, domain 2"/>
    <property type="match status" value="1"/>
</dbReference>
<dbReference type="EC" id="2.7.7.72" evidence="13"/>
<proteinExistence type="inferred from homology"/>
<dbReference type="Pfam" id="PF12627">
    <property type="entry name" value="PolyA_pol_RNAbd"/>
    <property type="match status" value="1"/>
</dbReference>
<keyword evidence="10" id="KW-0460">Magnesium</keyword>
<evidence type="ECO:0000256" key="8">
    <source>
        <dbReference type="ARBA" id="ARBA00022800"/>
    </source>
</evidence>
<evidence type="ECO:0000256" key="1">
    <source>
        <dbReference type="ARBA" id="ARBA00001946"/>
    </source>
</evidence>
<dbReference type="GO" id="GO:0046872">
    <property type="term" value="F:metal ion binding"/>
    <property type="evidence" value="ECO:0007669"/>
    <property type="project" value="UniProtKB-KW"/>
</dbReference>
<dbReference type="InterPro" id="IPR032828">
    <property type="entry name" value="PolyA_RNA-bd"/>
</dbReference>
<dbReference type="AlphaFoldDB" id="A0A3B0WGY0"/>
<dbReference type="GO" id="GO:0001680">
    <property type="term" value="P:tRNA 3'-terminal CCA addition"/>
    <property type="evidence" value="ECO:0007669"/>
    <property type="project" value="InterPro"/>
</dbReference>
<evidence type="ECO:0000256" key="4">
    <source>
        <dbReference type="ARBA" id="ARBA00022694"/>
    </source>
</evidence>
<evidence type="ECO:0000256" key="5">
    <source>
        <dbReference type="ARBA" id="ARBA00022695"/>
    </source>
</evidence>
<dbReference type="SUPFAM" id="SSF81301">
    <property type="entry name" value="Nucleotidyltransferase"/>
    <property type="match status" value="1"/>
</dbReference>
<dbReference type="InterPro" id="IPR012006">
    <property type="entry name" value="CCA_bact"/>
</dbReference>
<dbReference type="InterPro" id="IPR043519">
    <property type="entry name" value="NT_sf"/>
</dbReference>
<accession>A0A3B0WGY0</accession>
<keyword evidence="9" id="KW-0067">ATP-binding</keyword>
<gene>
    <name evidence="13" type="ORF">MNBD_GAMMA03-1383</name>
</gene>
<organism evidence="13">
    <name type="scientific">hydrothermal vent metagenome</name>
    <dbReference type="NCBI Taxonomy" id="652676"/>
    <lineage>
        <taxon>unclassified sequences</taxon>
        <taxon>metagenomes</taxon>
        <taxon>ecological metagenomes</taxon>
    </lineage>
</organism>
<reference evidence="13" key="1">
    <citation type="submission" date="2018-06" db="EMBL/GenBank/DDBJ databases">
        <authorList>
            <person name="Zhirakovskaya E."/>
        </authorList>
    </citation>
    <scope>NUCLEOTIDE SEQUENCE</scope>
</reference>
<name>A0A3B0WGY0_9ZZZZ</name>
<evidence type="ECO:0000256" key="10">
    <source>
        <dbReference type="ARBA" id="ARBA00022842"/>
    </source>
</evidence>
<keyword evidence="8" id="KW-0692">RNA repair</keyword>
<evidence type="ECO:0000256" key="7">
    <source>
        <dbReference type="ARBA" id="ARBA00022741"/>
    </source>
</evidence>
<dbReference type="CDD" id="cd00077">
    <property type="entry name" value="HDc"/>
    <property type="match status" value="1"/>
</dbReference>
<dbReference type="InterPro" id="IPR002646">
    <property type="entry name" value="PolA_pol_head_dom"/>
</dbReference>
<dbReference type="Pfam" id="PF01743">
    <property type="entry name" value="PolyA_pol"/>
    <property type="match status" value="1"/>
</dbReference>
<dbReference type="GO" id="GO:0042245">
    <property type="term" value="P:RNA repair"/>
    <property type="evidence" value="ECO:0007669"/>
    <property type="project" value="UniProtKB-KW"/>
</dbReference>
<dbReference type="InterPro" id="IPR050124">
    <property type="entry name" value="tRNA_CCA-adding_enzyme"/>
</dbReference>
<dbReference type="GO" id="GO:0005524">
    <property type="term" value="F:ATP binding"/>
    <property type="evidence" value="ECO:0007669"/>
    <property type="project" value="UniProtKB-KW"/>
</dbReference>
<dbReference type="Gene3D" id="1.10.3090.10">
    <property type="entry name" value="cca-adding enzyme, domain 2"/>
    <property type="match status" value="1"/>
</dbReference>
<protein>
    <submittedName>
        <fullName evidence="13">CCA tRNA nucleotidyltransferase</fullName>
        <ecNumber evidence="13">2.7.7.72</ecNumber>
    </submittedName>
</protein>
<sequence length="419" mass="47185">MSLKCYLVGGAVRDELLGLEVYDRDWVVLGTTAEKMLSQGFQQVGKDFPVFLHPDTKEEYALARTERKKGVGYHGFEIFADPSVSLEEDLIRRDLTINAMAQSVSGGLIDPYGGQQDLDNRVLRHVSSAFSEDPLRVLRLARFAAKLHAFGFSIAPETERLMREMVQSGELSTLTPERVWQELVKALSTDSPSVFFEVLDRVGAVAVLFPSLFALHGVEQPKQYHPEGDVWIHSLMVLDTAVPLSTDAMVRFAALVHDLGKGETDPALWPKHYGHEAAGVPLVAEFCRAYRVPKKWQQLAERVTEWHGLIHQGLTSEGKPFLKPKTYLKVLKHCGALKDVSGFKHVLLASEADAKGRLGFEFCDYPQKEFWLILARVATEVNHQEIIQKGFQGVEISQEIERVRLKLIINFLKSYPEQF</sequence>
<dbReference type="GO" id="GO:0004810">
    <property type="term" value="F:CCA tRNA nucleotidyltransferase activity"/>
    <property type="evidence" value="ECO:0007669"/>
    <property type="project" value="UniProtKB-EC"/>
</dbReference>
<evidence type="ECO:0000256" key="11">
    <source>
        <dbReference type="ARBA" id="ARBA00022884"/>
    </source>
</evidence>
<evidence type="ECO:0000259" key="12">
    <source>
        <dbReference type="PROSITE" id="PS51831"/>
    </source>
</evidence>
<keyword evidence="4" id="KW-0819">tRNA processing</keyword>
<dbReference type="EMBL" id="UOFC01000221">
    <property type="protein sequence ID" value="VAW48669.1"/>
    <property type="molecule type" value="Genomic_DNA"/>
</dbReference>
<dbReference type="SUPFAM" id="SSF81891">
    <property type="entry name" value="Poly A polymerase C-terminal region-like"/>
    <property type="match status" value="1"/>
</dbReference>
<dbReference type="SMART" id="SM00471">
    <property type="entry name" value="HDc"/>
    <property type="match status" value="1"/>
</dbReference>
<evidence type="ECO:0000256" key="9">
    <source>
        <dbReference type="ARBA" id="ARBA00022840"/>
    </source>
</evidence>
<keyword evidence="6" id="KW-0479">Metal-binding</keyword>
<feature type="domain" description="HD" evidence="12">
    <location>
        <begin position="230"/>
        <end position="337"/>
    </location>
</feature>
<dbReference type="GO" id="GO:0003723">
    <property type="term" value="F:RNA binding"/>
    <property type="evidence" value="ECO:0007669"/>
    <property type="project" value="UniProtKB-KW"/>
</dbReference>
<keyword evidence="11" id="KW-0694">RNA-binding</keyword>
<dbReference type="CDD" id="cd05398">
    <property type="entry name" value="NT_ClassII-CCAase"/>
    <property type="match status" value="1"/>
</dbReference>
<dbReference type="Pfam" id="PF01966">
    <property type="entry name" value="HD"/>
    <property type="match status" value="1"/>
</dbReference>
<dbReference type="PANTHER" id="PTHR47545:SF1">
    <property type="entry name" value="MULTIFUNCTIONAL CCA PROTEIN"/>
    <property type="match status" value="1"/>
</dbReference>
<evidence type="ECO:0000256" key="2">
    <source>
        <dbReference type="ARBA" id="ARBA00022596"/>
    </source>
</evidence>
<evidence type="ECO:0000313" key="13">
    <source>
        <dbReference type="EMBL" id="VAW48669.1"/>
    </source>
</evidence>
<dbReference type="PANTHER" id="PTHR47545">
    <property type="entry name" value="MULTIFUNCTIONAL CCA PROTEIN"/>
    <property type="match status" value="1"/>
</dbReference>
<dbReference type="PROSITE" id="PS51831">
    <property type="entry name" value="HD"/>
    <property type="match status" value="1"/>
</dbReference>
<keyword evidence="7" id="KW-0547">Nucleotide-binding</keyword>
<comment type="cofactor">
    <cofactor evidence="1">
        <name>Mg(2+)</name>
        <dbReference type="ChEBI" id="CHEBI:18420"/>
    </cofactor>
</comment>
<dbReference type="HAMAP" id="MF_01262">
    <property type="entry name" value="CCA_bact_type2"/>
    <property type="match status" value="1"/>
</dbReference>